<dbReference type="InterPro" id="IPR011048">
    <property type="entry name" value="Haem_d1_sf"/>
</dbReference>
<feature type="region of interest" description="Disordered" evidence="1">
    <location>
        <begin position="321"/>
        <end position="340"/>
    </location>
</feature>
<dbReference type="EMBL" id="JACCKD010000002">
    <property type="protein sequence ID" value="MBA0125269.1"/>
    <property type="molecule type" value="Genomic_DNA"/>
</dbReference>
<protein>
    <recommendedName>
        <fullName evidence="3">PA domain-containing protein</fullName>
    </recommendedName>
</protein>
<evidence type="ECO:0000256" key="2">
    <source>
        <dbReference type="SAM" id="SignalP"/>
    </source>
</evidence>
<evidence type="ECO:0000313" key="4">
    <source>
        <dbReference type="EMBL" id="MBA0125269.1"/>
    </source>
</evidence>
<sequence length="609" mass="64685">MSKRRGKRSAAAGAAVSLVATMLTMAPGAGAQTQPSAAPADEELFNLEHVYNFNPQEHDPRADDQEDEPTAGSDLEFFTHTVPLRDYETGALLNRAGQPMPDQANAEPVMAERDFAVLGSYQRGAYVFDITDPEDPRFVSQVTCRQDRNDVGITKFTDPDSGEERVVLALTKQSGNPCPDAGGVGVTVDAPEELQGFHEGEQWSATGAVAGQSAELVYAGTGCSAASYAPVAGEIQGNIAIVDDRQSRTNEADQCPTYTFFQKVRTAQEAGAVGFVQIPEEGAEPRSNATAIAADIPAIEVYRTDDVLDVRDAVIGGTGVTATIEDGPSESPLRGEGSGGIGVFDITDPYEWSPMYRLRTGFGGVHNFAFHPTADVGYAWNGALPGGINTIPIVDFSDLDDPVVREGPATLGGVHDGELSPDGDRMYAASENNYEIYDNTDPLDPQLISMTPNVGSYAHGVFPSSDGELMVTNNESLVIGGFLVEGSGVCPGEGLAAYDTTNEEAPVGPLGYYTPDVVGPSDERPCTSHFGRFAPDTKIQSIGWYVAGTRVVDWSDPSNPVEVAGAALEDTNTWAAKFHTGPYVYAGDIGRGFDVFRWSGEGPAPWEAR</sequence>
<organism evidence="4 5">
    <name type="scientific">Haloechinothrix aidingensis</name>
    <dbReference type="NCBI Taxonomy" id="2752311"/>
    <lineage>
        <taxon>Bacteria</taxon>
        <taxon>Bacillati</taxon>
        <taxon>Actinomycetota</taxon>
        <taxon>Actinomycetes</taxon>
        <taxon>Pseudonocardiales</taxon>
        <taxon>Pseudonocardiaceae</taxon>
        <taxon>Haloechinothrix</taxon>
    </lineage>
</organism>
<dbReference type="InterPro" id="IPR046450">
    <property type="entry name" value="PA_dom_sf"/>
</dbReference>
<dbReference type="InterPro" id="IPR003137">
    <property type="entry name" value="PA_domain"/>
</dbReference>
<keyword evidence="2" id="KW-0732">Signal</keyword>
<evidence type="ECO:0000313" key="5">
    <source>
        <dbReference type="Proteomes" id="UP000582974"/>
    </source>
</evidence>
<feature type="signal peptide" evidence="2">
    <location>
        <begin position="1"/>
        <end position="31"/>
    </location>
</feature>
<name>A0A838A9E5_9PSEU</name>
<keyword evidence="5" id="KW-1185">Reference proteome</keyword>
<reference evidence="4 5" key="1">
    <citation type="submission" date="2020-07" db="EMBL/GenBank/DDBJ databases">
        <title>Genome of Haloechinothrix sp.</title>
        <authorList>
            <person name="Tang S.-K."/>
            <person name="Yang L."/>
            <person name="Zhu W.-Y."/>
        </authorList>
    </citation>
    <scope>NUCLEOTIDE SEQUENCE [LARGE SCALE GENOMIC DNA]</scope>
    <source>
        <strain evidence="4 5">YIM 98757</strain>
    </source>
</reference>
<dbReference type="SUPFAM" id="SSF51004">
    <property type="entry name" value="C-terminal (heme d1) domain of cytochrome cd1-nitrite reductase"/>
    <property type="match status" value="1"/>
</dbReference>
<comment type="caution">
    <text evidence="4">The sequence shown here is derived from an EMBL/GenBank/DDBJ whole genome shotgun (WGS) entry which is preliminary data.</text>
</comment>
<proteinExistence type="predicted"/>
<feature type="domain" description="PA" evidence="3">
    <location>
        <begin position="213"/>
        <end position="302"/>
    </location>
</feature>
<dbReference type="Gene3D" id="3.50.30.30">
    <property type="match status" value="1"/>
</dbReference>
<evidence type="ECO:0000256" key="1">
    <source>
        <dbReference type="SAM" id="MobiDB-lite"/>
    </source>
</evidence>
<dbReference type="SUPFAM" id="SSF52025">
    <property type="entry name" value="PA domain"/>
    <property type="match status" value="1"/>
</dbReference>
<dbReference type="Pfam" id="PF02225">
    <property type="entry name" value="PA"/>
    <property type="match status" value="1"/>
</dbReference>
<feature type="chain" id="PRO_5032837002" description="PA domain-containing protein" evidence="2">
    <location>
        <begin position="32"/>
        <end position="609"/>
    </location>
</feature>
<dbReference type="AlphaFoldDB" id="A0A838A9E5"/>
<gene>
    <name evidence="4" type="ORF">H0B56_06915</name>
</gene>
<dbReference type="Proteomes" id="UP000582974">
    <property type="component" value="Unassembled WGS sequence"/>
</dbReference>
<evidence type="ECO:0000259" key="3">
    <source>
        <dbReference type="Pfam" id="PF02225"/>
    </source>
</evidence>
<accession>A0A838A9E5</accession>
<dbReference type="RefSeq" id="WP_180892084.1">
    <property type="nucleotide sequence ID" value="NZ_JACCKD010000002.1"/>
</dbReference>